<evidence type="ECO:0000313" key="3">
    <source>
        <dbReference type="Proteomes" id="UP001596160"/>
    </source>
</evidence>
<keyword evidence="2" id="KW-0378">Hydrolase</keyword>
<sequence length="235" mass="25176">MPEIRIAAATRKGTDRNNADRWAQFTSSTGQTAVCVVDMIGHAKTAPKTGTLMAETAVRIGVQRGALAGLLAAGALVADDGAGPESVPDGVAVLAVIHPGRHTRLTWVGDCEALEWNGRRLRTLTDPHTIGVFLRRNGDKTRARLHNNWIRTSLALATPTSVAEAETKAPSGTRVLLLMSDGITDQVKRRTIKHLTKRYATHPKKLAKKLVAAAENRPSGRRDDATVIVVTGTSD</sequence>
<gene>
    <name evidence="2" type="ORF">ACFPRH_32135</name>
</gene>
<dbReference type="RefSeq" id="WP_344485461.1">
    <property type="nucleotide sequence ID" value="NZ_BAAASB010000029.1"/>
</dbReference>
<feature type="domain" description="PPM-type phosphatase" evidence="1">
    <location>
        <begin position="5"/>
        <end position="232"/>
    </location>
</feature>
<dbReference type="PROSITE" id="PS51746">
    <property type="entry name" value="PPM_2"/>
    <property type="match status" value="1"/>
</dbReference>
<name>A0ABW0ARR2_9ACTN</name>
<dbReference type="Proteomes" id="UP001596160">
    <property type="component" value="Unassembled WGS sequence"/>
</dbReference>
<dbReference type="EC" id="3.1.3.16" evidence="2"/>
<dbReference type="Gene3D" id="3.60.40.10">
    <property type="entry name" value="PPM-type phosphatase domain"/>
    <property type="match status" value="1"/>
</dbReference>
<dbReference type="SUPFAM" id="SSF81606">
    <property type="entry name" value="PP2C-like"/>
    <property type="match status" value="1"/>
</dbReference>
<protein>
    <submittedName>
        <fullName evidence="2">PP2C family serine/threonine-protein phosphatase</fullName>
        <ecNumber evidence="2">3.1.3.16</ecNumber>
    </submittedName>
</protein>
<dbReference type="EMBL" id="JBHSKP010000033">
    <property type="protein sequence ID" value="MFC5156372.1"/>
    <property type="molecule type" value="Genomic_DNA"/>
</dbReference>
<organism evidence="2 3">
    <name type="scientific">Streptomyces amakusaensis</name>
    <dbReference type="NCBI Taxonomy" id="67271"/>
    <lineage>
        <taxon>Bacteria</taxon>
        <taxon>Bacillati</taxon>
        <taxon>Actinomycetota</taxon>
        <taxon>Actinomycetes</taxon>
        <taxon>Kitasatosporales</taxon>
        <taxon>Streptomycetaceae</taxon>
        <taxon>Streptomyces</taxon>
    </lineage>
</organism>
<evidence type="ECO:0000313" key="2">
    <source>
        <dbReference type="EMBL" id="MFC5156372.1"/>
    </source>
</evidence>
<accession>A0ABW0ARR2</accession>
<reference evidence="3" key="1">
    <citation type="journal article" date="2019" name="Int. J. Syst. Evol. Microbiol.">
        <title>The Global Catalogue of Microorganisms (GCM) 10K type strain sequencing project: providing services to taxonomists for standard genome sequencing and annotation.</title>
        <authorList>
            <consortium name="The Broad Institute Genomics Platform"/>
            <consortium name="The Broad Institute Genome Sequencing Center for Infectious Disease"/>
            <person name="Wu L."/>
            <person name="Ma J."/>
        </authorList>
    </citation>
    <scope>NUCLEOTIDE SEQUENCE [LARGE SCALE GENOMIC DNA]</scope>
    <source>
        <strain evidence="3">PCU 266</strain>
    </source>
</reference>
<dbReference type="GO" id="GO:0004722">
    <property type="term" value="F:protein serine/threonine phosphatase activity"/>
    <property type="evidence" value="ECO:0007669"/>
    <property type="project" value="UniProtKB-EC"/>
</dbReference>
<dbReference type="InterPro" id="IPR036457">
    <property type="entry name" value="PPM-type-like_dom_sf"/>
</dbReference>
<keyword evidence="3" id="KW-1185">Reference proteome</keyword>
<evidence type="ECO:0000259" key="1">
    <source>
        <dbReference type="PROSITE" id="PS51746"/>
    </source>
</evidence>
<dbReference type="Pfam" id="PF07228">
    <property type="entry name" value="SpoIIE"/>
    <property type="match status" value="1"/>
</dbReference>
<dbReference type="InterPro" id="IPR001932">
    <property type="entry name" value="PPM-type_phosphatase-like_dom"/>
</dbReference>
<dbReference type="SMART" id="SM00332">
    <property type="entry name" value="PP2Cc"/>
    <property type="match status" value="1"/>
</dbReference>
<comment type="caution">
    <text evidence="2">The sequence shown here is derived from an EMBL/GenBank/DDBJ whole genome shotgun (WGS) entry which is preliminary data.</text>
</comment>
<proteinExistence type="predicted"/>